<gene>
    <name evidence="1" type="ORF">BOX15_Mlig015183g1</name>
</gene>
<protein>
    <submittedName>
        <fullName evidence="1">Uncharacterized protein</fullName>
    </submittedName>
</protein>
<dbReference type="Proteomes" id="UP000215902">
    <property type="component" value="Unassembled WGS sequence"/>
</dbReference>
<evidence type="ECO:0000313" key="1">
    <source>
        <dbReference type="EMBL" id="PAA92446.1"/>
    </source>
</evidence>
<organism evidence="1 2">
    <name type="scientific">Macrostomum lignano</name>
    <dbReference type="NCBI Taxonomy" id="282301"/>
    <lineage>
        <taxon>Eukaryota</taxon>
        <taxon>Metazoa</taxon>
        <taxon>Spiralia</taxon>
        <taxon>Lophotrochozoa</taxon>
        <taxon>Platyhelminthes</taxon>
        <taxon>Rhabditophora</taxon>
        <taxon>Macrostomorpha</taxon>
        <taxon>Macrostomida</taxon>
        <taxon>Macrostomidae</taxon>
        <taxon>Macrostomum</taxon>
    </lineage>
</organism>
<dbReference type="EMBL" id="NIVC01000052">
    <property type="protein sequence ID" value="PAA92446.1"/>
    <property type="molecule type" value="Genomic_DNA"/>
</dbReference>
<dbReference type="AlphaFoldDB" id="A0A267H2E9"/>
<reference evidence="1 2" key="1">
    <citation type="submission" date="2017-06" db="EMBL/GenBank/DDBJ databases">
        <title>A platform for efficient transgenesis in Macrostomum lignano, a flatworm model organism for stem cell research.</title>
        <authorList>
            <person name="Berezikov E."/>
        </authorList>
    </citation>
    <scope>NUCLEOTIDE SEQUENCE [LARGE SCALE GENOMIC DNA]</scope>
    <source>
        <strain evidence="1">DV1</strain>
        <tissue evidence="1">Whole organism</tissue>
    </source>
</reference>
<keyword evidence="2" id="KW-1185">Reference proteome</keyword>
<accession>A0A267H2E9</accession>
<comment type="caution">
    <text evidence="1">The sequence shown here is derived from an EMBL/GenBank/DDBJ whole genome shotgun (WGS) entry which is preliminary data.</text>
</comment>
<evidence type="ECO:0000313" key="2">
    <source>
        <dbReference type="Proteomes" id="UP000215902"/>
    </source>
</evidence>
<sequence>MPSNWTALLDYFARLGEVLSAEEFESVAIDTIRELLKCHSVRLQFNEASPLSSWRQQQAGEQQKALTFQCSGYAR</sequence>
<proteinExistence type="predicted"/>
<dbReference type="OrthoDB" id="6162589at2759"/>
<name>A0A267H2E9_9PLAT</name>